<evidence type="ECO:0008006" key="7">
    <source>
        <dbReference type="Google" id="ProtNLM"/>
    </source>
</evidence>
<dbReference type="Gene3D" id="3.50.30.50">
    <property type="entry name" value="Putative cyclase"/>
    <property type="match status" value="1"/>
</dbReference>
<proteinExistence type="inferred from homology"/>
<dbReference type="EMBL" id="CAMGYJ010000011">
    <property type="protein sequence ID" value="CAI0557453.1"/>
    <property type="molecule type" value="Genomic_DNA"/>
</dbReference>
<evidence type="ECO:0000256" key="1">
    <source>
        <dbReference type="ARBA" id="ARBA00004498"/>
    </source>
</evidence>
<protein>
    <recommendedName>
        <fullName evidence="7">Cyclase-like protein 2</fullName>
    </recommendedName>
</protein>
<evidence type="ECO:0000313" key="6">
    <source>
        <dbReference type="Proteomes" id="UP001154282"/>
    </source>
</evidence>
<dbReference type="AlphaFoldDB" id="A0AAV0RII6"/>
<sequence length="268" mass="29472">MKELCLLLLLLLLAAASGGLPPAEVREVYGNGQIFDITHGLKPNLCKFGSAGGVGPVYTLVQSIKNGSAVNEGEINRLGTHTGTHVDTPGHFYQDYYDAGYTLESLDMAVLNGPALLVDVPRDSNITAKVMESLQIPKGTRRVLFRTLNTDRRLMYKTEFDSSFVGFMADGAQWLVDNTDIKLVGKFFFCPILLTSRRRSYQINGLTKEIIVVEGMKLDDVEAGHYNVHCLPIRLVGADGAPARCILIKNKLYTTMSFESGGLEFKSF</sequence>
<comment type="similarity">
    <text evidence="2">Belongs to the Cyclase 1 superfamily.</text>
</comment>
<dbReference type="PANTHER" id="PTHR31118">
    <property type="entry name" value="CYCLASE-LIKE PROTEIN 2"/>
    <property type="match status" value="1"/>
</dbReference>
<dbReference type="Pfam" id="PF04199">
    <property type="entry name" value="Cyclase"/>
    <property type="match status" value="1"/>
</dbReference>
<reference evidence="5" key="1">
    <citation type="submission" date="2022-08" db="EMBL/GenBank/DDBJ databases">
        <authorList>
            <person name="Gutierrez-Valencia J."/>
        </authorList>
    </citation>
    <scope>NUCLEOTIDE SEQUENCE</scope>
</reference>
<dbReference type="Proteomes" id="UP001154282">
    <property type="component" value="Unassembled WGS sequence"/>
</dbReference>
<evidence type="ECO:0000256" key="3">
    <source>
        <dbReference type="ARBA" id="ARBA00022530"/>
    </source>
</evidence>
<gene>
    <name evidence="5" type="ORF">LITE_LOCUS48368</name>
</gene>
<feature type="chain" id="PRO_5043572459" description="Cyclase-like protein 2" evidence="4">
    <location>
        <begin position="19"/>
        <end position="268"/>
    </location>
</feature>
<evidence type="ECO:0000256" key="2">
    <source>
        <dbReference type="ARBA" id="ARBA00007865"/>
    </source>
</evidence>
<keyword evidence="3" id="KW-0272">Extracellular matrix</keyword>
<comment type="subcellular location">
    <subcellularLocation>
        <location evidence="1">Secreted</location>
        <location evidence="1">Extracellular space</location>
        <location evidence="1">Extracellular matrix</location>
    </subcellularLocation>
</comment>
<dbReference type="GO" id="GO:0019441">
    <property type="term" value="P:L-tryptophan catabolic process to kynurenine"/>
    <property type="evidence" value="ECO:0007669"/>
    <property type="project" value="InterPro"/>
</dbReference>
<dbReference type="InterPro" id="IPR007325">
    <property type="entry name" value="KFase/CYL"/>
</dbReference>
<keyword evidence="4" id="KW-0732">Signal</keyword>
<organism evidence="5 6">
    <name type="scientific">Linum tenue</name>
    <dbReference type="NCBI Taxonomy" id="586396"/>
    <lineage>
        <taxon>Eukaryota</taxon>
        <taxon>Viridiplantae</taxon>
        <taxon>Streptophyta</taxon>
        <taxon>Embryophyta</taxon>
        <taxon>Tracheophyta</taxon>
        <taxon>Spermatophyta</taxon>
        <taxon>Magnoliopsida</taxon>
        <taxon>eudicotyledons</taxon>
        <taxon>Gunneridae</taxon>
        <taxon>Pentapetalae</taxon>
        <taxon>rosids</taxon>
        <taxon>fabids</taxon>
        <taxon>Malpighiales</taxon>
        <taxon>Linaceae</taxon>
        <taxon>Linum</taxon>
    </lineage>
</organism>
<accession>A0AAV0RII6</accession>
<evidence type="ECO:0000256" key="4">
    <source>
        <dbReference type="SAM" id="SignalP"/>
    </source>
</evidence>
<dbReference type="InterPro" id="IPR037175">
    <property type="entry name" value="KFase_sf"/>
</dbReference>
<dbReference type="GO" id="GO:0004061">
    <property type="term" value="F:arylformamidase activity"/>
    <property type="evidence" value="ECO:0007669"/>
    <property type="project" value="InterPro"/>
</dbReference>
<feature type="signal peptide" evidence="4">
    <location>
        <begin position="1"/>
        <end position="18"/>
    </location>
</feature>
<name>A0AAV0RII6_9ROSI</name>
<dbReference type="SUPFAM" id="SSF102198">
    <property type="entry name" value="Putative cyclase"/>
    <property type="match status" value="1"/>
</dbReference>
<keyword evidence="6" id="KW-1185">Reference proteome</keyword>
<comment type="caution">
    <text evidence="5">The sequence shown here is derived from an EMBL/GenBank/DDBJ whole genome shotgun (WGS) entry which is preliminary data.</text>
</comment>
<dbReference type="PANTHER" id="PTHR31118:SF12">
    <property type="entry name" value="CYCLASE-LIKE PROTEIN 2"/>
    <property type="match status" value="1"/>
</dbReference>
<evidence type="ECO:0000313" key="5">
    <source>
        <dbReference type="EMBL" id="CAI0557453.1"/>
    </source>
</evidence>
<keyword evidence="3" id="KW-0964">Secreted</keyword>